<comment type="caution">
    <text evidence="1">The sequence shown here is derived from an EMBL/GenBank/DDBJ whole genome shotgun (WGS) entry which is preliminary data.</text>
</comment>
<protein>
    <submittedName>
        <fullName evidence="1">Uncharacterized protein</fullName>
    </submittedName>
</protein>
<dbReference type="Proteomes" id="UP000887159">
    <property type="component" value="Unassembled WGS sequence"/>
</dbReference>
<proteinExistence type="predicted"/>
<dbReference type="EMBL" id="BMAU01021236">
    <property type="protein sequence ID" value="GFY03425.1"/>
    <property type="molecule type" value="Genomic_DNA"/>
</dbReference>
<gene>
    <name evidence="1" type="ORF">TNCV_1173811</name>
</gene>
<dbReference type="AlphaFoldDB" id="A0A8X6VET1"/>
<name>A0A8X6VET1_TRICX</name>
<accession>A0A8X6VET1</accession>
<evidence type="ECO:0000313" key="2">
    <source>
        <dbReference type="Proteomes" id="UP000887159"/>
    </source>
</evidence>
<reference evidence="1" key="1">
    <citation type="submission" date="2020-08" db="EMBL/GenBank/DDBJ databases">
        <title>Multicomponent nature underlies the extraordinary mechanical properties of spider dragline silk.</title>
        <authorList>
            <person name="Kono N."/>
            <person name="Nakamura H."/>
            <person name="Mori M."/>
            <person name="Yoshida Y."/>
            <person name="Ohtoshi R."/>
            <person name="Malay A.D."/>
            <person name="Moran D.A.P."/>
            <person name="Tomita M."/>
            <person name="Numata K."/>
            <person name="Arakawa K."/>
        </authorList>
    </citation>
    <scope>NUCLEOTIDE SEQUENCE</scope>
</reference>
<organism evidence="1 2">
    <name type="scientific">Trichonephila clavipes</name>
    <name type="common">Golden silk orbweaver</name>
    <name type="synonym">Nephila clavipes</name>
    <dbReference type="NCBI Taxonomy" id="2585209"/>
    <lineage>
        <taxon>Eukaryota</taxon>
        <taxon>Metazoa</taxon>
        <taxon>Ecdysozoa</taxon>
        <taxon>Arthropoda</taxon>
        <taxon>Chelicerata</taxon>
        <taxon>Arachnida</taxon>
        <taxon>Araneae</taxon>
        <taxon>Araneomorphae</taxon>
        <taxon>Entelegynae</taxon>
        <taxon>Araneoidea</taxon>
        <taxon>Nephilidae</taxon>
        <taxon>Trichonephila</taxon>
    </lineage>
</organism>
<keyword evidence="2" id="KW-1185">Reference proteome</keyword>
<evidence type="ECO:0000313" key="1">
    <source>
        <dbReference type="EMBL" id="GFY03425.1"/>
    </source>
</evidence>
<sequence>MGSRLSFTIIAARLDVVTPRVQTINNDPMATCTGHFTAGGSIKSRDNRWVAVATRIKLDQILEIADKLHMEIIALQDSKLCEQRLLNAKGYNIVRRDRASGGGGLMFFIRDVHFQRLPDTSNDTSDLEH</sequence>